<dbReference type="RefSeq" id="WP_071807464.1">
    <property type="nucleotide sequence ID" value="NZ_MEIA01000254.1"/>
</dbReference>
<dbReference type="GO" id="GO:0009898">
    <property type="term" value="C:cytoplasmic side of plasma membrane"/>
    <property type="evidence" value="ECO:0007669"/>
    <property type="project" value="TreeGrafter"/>
</dbReference>
<dbReference type="Pfam" id="PF10609">
    <property type="entry name" value="ParA"/>
    <property type="match status" value="1"/>
</dbReference>
<keyword evidence="4" id="KW-1185">Reference proteome</keyword>
<reference evidence="3 4" key="1">
    <citation type="submission" date="2016-09" db="EMBL/GenBank/DDBJ databases">
        <title>Couchioplanes caeruleus draft genome sequence.</title>
        <authorList>
            <person name="Sheehan J."/>
            <person name="Caffrey P."/>
        </authorList>
    </citation>
    <scope>NUCLEOTIDE SEQUENCE [LARGE SCALE GENOMIC DNA]</scope>
    <source>
        <strain evidence="3 4">DSM 43634</strain>
    </source>
</reference>
<comment type="caution">
    <text evidence="3">The sequence shown here is derived from an EMBL/GenBank/DDBJ whole genome shotgun (WGS) entry which is preliminary data.</text>
</comment>
<dbReference type="PANTHER" id="PTHR43384">
    <property type="entry name" value="SEPTUM SITE-DETERMINING PROTEIN MIND HOMOLOG, CHLOROPLASTIC-RELATED"/>
    <property type="match status" value="1"/>
</dbReference>
<dbReference type="InterPro" id="IPR050625">
    <property type="entry name" value="ParA/MinD_ATPase"/>
</dbReference>
<dbReference type="EMBL" id="MEIA01000254">
    <property type="protein sequence ID" value="OJF11972.1"/>
    <property type="molecule type" value="Genomic_DNA"/>
</dbReference>
<proteinExistence type="predicted"/>
<dbReference type="GO" id="GO:0005524">
    <property type="term" value="F:ATP binding"/>
    <property type="evidence" value="ECO:0007669"/>
    <property type="project" value="UniProtKB-KW"/>
</dbReference>
<dbReference type="AlphaFoldDB" id="A0A1K0GLS2"/>
<evidence type="ECO:0000313" key="3">
    <source>
        <dbReference type="EMBL" id="OJF11972.1"/>
    </source>
</evidence>
<keyword evidence="1" id="KW-0547">Nucleotide-binding</keyword>
<evidence type="ECO:0000256" key="1">
    <source>
        <dbReference type="ARBA" id="ARBA00022741"/>
    </source>
</evidence>
<dbReference type="Proteomes" id="UP000182486">
    <property type="component" value="Unassembled WGS sequence"/>
</dbReference>
<dbReference type="PANTHER" id="PTHR43384:SF13">
    <property type="entry name" value="SLR0110 PROTEIN"/>
    <property type="match status" value="1"/>
</dbReference>
<evidence type="ECO:0008006" key="5">
    <source>
        <dbReference type="Google" id="ProtNLM"/>
    </source>
</evidence>
<dbReference type="SUPFAM" id="SSF52540">
    <property type="entry name" value="P-loop containing nucleoside triphosphate hydrolases"/>
    <property type="match status" value="1"/>
</dbReference>
<dbReference type="InterPro" id="IPR027417">
    <property type="entry name" value="P-loop_NTPase"/>
</dbReference>
<evidence type="ECO:0000313" key="4">
    <source>
        <dbReference type="Proteomes" id="UP000182486"/>
    </source>
</evidence>
<accession>A0A1K0GLS2</accession>
<dbReference type="Gene3D" id="3.40.50.300">
    <property type="entry name" value="P-loop containing nucleotide triphosphate hydrolases"/>
    <property type="match status" value="1"/>
</dbReference>
<dbReference type="InterPro" id="IPR033756">
    <property type="entry name" value="YlxH/NBP35"/>
</dbReference>
<keyword evidence="2" id="KW-0067">ATP-binding</keyword>
<dbReference type="GO" id="GO:0051782">
    <property type="term" value="P:negative regulation of cell division"/>
    <property type="evidence" value="ECO:0007669"/>
    <property type="project" value="TreeGrafter"/>
</dbReference>
<dbReference type="GO" id="GO:0016887">
    <property type="term" value="F:ATP hydrolysis activity"/>
    <property type="evidence" value="ECO:0007669"/>
    <property type="project" value="TreeGrafter"/>
</dbReference>
<evidence type="ECO:0000256" key="2">
    <source>
        <dbReference type="ARBA" id="ARBA00022840"/>
    </source>
</evidence>
<sequence length="380" mass="40177">MTIYCDPGSLPGYPGSAEPDCAVPEPSLLPAALAERPDAQLVVLGPGVPLDEAVAFTARQRVERPSLGVVLLRDRVEVDVLAEAMRAGIREVVAAGDRDAVDAACARSLDLTRRLSPAAPVAGAQVITVFAGKGGVGKSTIATNLAVTLAAGGRRRVCLVDLDLQFGDVGILLQLPPERGLADAVAMAGRLDEDGVRSLITPYRPGIDALLAPAGPAEGDQVDRELVTELLGVLTTMYDYIVVDTPPYVSDQVLAALDRTDWFVLVVTPDLPTLKSARLTLNTFEMLEYAPERRLILLNRADSEVGLTVADVEKALGQPAAVLMPSSRDVPLSVNRGVPLAAERPTHPVARAMGALAGRCGVQDDAPARRARGRLFGRRR</sequence>
<protein>
    <recommendedName>
        <fullName evidence="5">Pilus assembly protein CpaE</fullName>
    </recommendedName>
</protein>
<gene>
    <name evidence="3" type="ORF">BG844_23225</name>
</gene>
<name>A0A1K0GLS2_9ACTN</name>
<organism evidence="3 4">
    <name type="scientific">Couchioplanes caeruleus subsp. caeruleus</name>
    <dbReference type="NCBI Taxonomy" id="56427"/>
    <lineage>
        <taxon>Bacteria</taxon>
        <taxon>Bacillati</taxon>
        <taxon>Actinomycetota</taxon>
        <taxon>Actinomycetes</taxon>
        <taxon>Micromonosporales</taxon>
        <taxon>Micromonosporaceae</taxon>
        <taxon>Couchioplanes</taxon>
    </lineage>
</organism>
<dbReference type="GO" id="GO:0005829">
    <property type="term" value="C:cytosol"/>
    <property type="evidence" value="ECO:0007669"/>
    <property type="project" value="TreeGrafter"/>
</dbReference>